<dbReference type="OrthoDB" id="3039272at2759"/>
<feature type="compositionally biased region" description="Low complexity" evidence="1">
    <location>
        <begin position="402"/>
        <end position="414"/>
    </location>
</feature>
<sequence>MQAEAAAAALGRGGGGTRAFVLDEDYQHHGGATRFVGSGPASSGGGAATYDRLRGGNNNLESPTGDDGGISPVGDARSQDDAGGGFAGLAPVPIIGAGEDATLMHPANRSAADITLPADPSSDEEIGVLPPLRQPTSPTRSIASRRSSGPGPEPAAWLGGRTVSYNSLRSPDDPFRSSAAPMSPTSATSPASRSSIYSDEGQSNVGHMSLNPDVPLGAAATLGAMYTSRNTSMSSHGHSSHGHAGAGTGSSSGGHGSSSGHKTGSSSGGHKTGSSSGHMRSGLPVPSSLLPTQIQRAGSPPSAYADGGDEESGRMPGNPRRMSGFLGRSLRGLRIRSPRHSVSSVSGVVTPPMRSTSPAVSSTLLSSASPRQSVYDPASIRPSSIFRPQSPTLGALPESTVSQAQGASGQAASGDTHPFAASTGVSAWPGFAALFGPQAMPSPALTEGSSVYAPDGLLDPSLGLGARPGMQSQGALSFRDDMDYSRPIGGVSSSLRVLYVVDDELTMGLQLVNNRQYSRTTIQTMSTRDPRDPHDPHGSQRRPSLESHDTQTTTTHPHIDIEAPPAE</sequence>
<evidence type="ECO:0000313" key="3">
    <source>
        <dbReference type="Proteomes" id="UP000184267"/>
    </source>
</evidence>
<feature type="region of interest" description="Disordered" evidence="1">
    <location>
        <begin position="113"/>
        <end position="212"/>
    </location>
</feature>
<organism evidence="2 3">
    <name type="scientific">Trametes pubescens</name>
    <name type="common">White-rot fungus</name>
    <dbReference type="NCBI Taxonomy" id="154538"/>
    <lineage>
        <taxon>Eukaryota</taxon>
        <taxon>Fungi</taxon>
        <taxon>Dikarya</taxon>
        <taxon>Basidiomycota</taxon>
        <taxon>Agaricomycotina</taxon>
        <taxon>Agaricomycetes</taxon>
        <taxon>Polyporales</taxon>
        <taxon>Polyporaceae</taxon>
        <taxon>Trametes</taxon>
    </lineage>
</organism>
<feature type="compositionally biased region" description="Gly residues" evidence="1">
    <location>
        <begin position="244"/>
        <end position="257"/>
    </location>
</feature>
<feature type="compositionally biased region" description="Polar residues" evidence="1">
    <location>
        <begin position="134"/>
        <end position="147"/>
    </location>
</feature>
<proteinExistence type="predicted"/>
<evidence type="ECO:0000313" key="2">
    <source>
        <dbReference type="EMBL" id="OJT14834.1"/>
    </source>
</evidence>
<evidence type="ECO:0000256" key="1">
    <source>
        <dbReference type="SAM" id="MobiDB-lite"/>
    </source>
</evidence>
<dbReference type="EMBL" id="MNAD01000234">
    <property type="protein sequence ID" value="OJT14834.1"/>
    <property type="molecule type" value="Genomic_DNA"/>
</dbReference>
<dbReference type="OMA" id="DITEGPR"/>
<feature type="compositionally biased region" description="Polar residues" evidence="1">
    <location>
        <begin position="353"/>
        <end position="365"/>
    </location>
</feature>
<feature type="region of interest" description="Disordered" evidence="1">
    <location>
        <begin position="381"/>
        <end position="418"/>
    </location>
</feature>
<feature type="region of interest" description="Disordered" evidence="1">
    <location>
        <begin position="229"/>
        <end position="365"/>
    </location>
</feature>
<feature type="compositionally biased region" description="Basic and acidic residues" evidence="1">
    <location>
        <begin position="528"/>
        <end position="549"/>
    </location>
</feature>
<feature type="region of interest" description="Disordered" evidence="1">
    <location>
        <begin position="520"/>
        <end position="567"/>
    </location>
</feature>
<dbReference type="AlphaFoldDB" id="A0A1M2W4P0"/>
<gene>
    <name evidence="2" type="ORF">TRAPUB_8628</name>
</gene>
<dbReference type="Proteomes" id="UP000184267">
    <property type="component" value="Unassembled WGS sequence"/>
</dbReference>
<keyword evidence="3" id="KW-1185">Reference proteome</keyword>
<protein>
    <submittedName>
        <fullName evidence="2">Uncharacterized protein</fullName>
    </submittedName>
</protein>
<feature type="region of interest" description="Disordered" evidence="1">
    <location>
        <begin position="30"/>
        <end position="85"/>
    </location>
</feature>
<feature type="compositionally biased region" description="Low complexity" evidence="1">
    <location>
        <begin position="320"/>
        <end position="330"/>
    </location>
</feature>
<feature type="compositionally biased region" description="Polar residues" evidence="1">
    <location>
        <begin position="196"/>
        <end position="206"/>
    </location>
</feature>
<feature type="compositionally biased region" description="Low complexity" evidence="1">
    <location>
        <begin position="176"/>
        <end position="195"/>
    </location>
</feature>
<name>A0A1M2W4P0_TRAPU</name>
<comment type="caution">
    <text evidence="2">The sequence shown here is derived from an EMBL/GenBank/DDBJ whole genome shotgun (WGS) entry which is preliminary data.</text>
</comment>
<reference evidence="2 3" key="1">
    <citation type="submission" date="2016-10" db="EMBL/GenBank/DDBJ databases">
        <title>Genome sequence of the basidiomycete white-rot fungus Trametes pubescens.</title>
        <authorList>
            <person name="Makela M.R."/>
            <person name="Granchi Z."/>
            <person name="Peng M."/>
            <person name="De Vries R.P."/>
            <person name="Grigoriev I."/>
            <person name="Riley R."/>
            <person name="Hilden K."/>
        </authorList>
    </citation>
    <scope>NUCLEOTIDE SEQUENCE [LARGE SCALE GENOMIC DNA]</scope>
    <source>
        <strain evidence="2 3">FBCC735</strain>
    </source>
</reference>
<accession>A0A1M2W4P0</accession>
<dbReference type="STRING" id="154538.A0A1M2W4P0"/>